<feature type="domain" description="Succinylglutamate desuccinylase/Aspartoacylase catalytic" evidence="8">
    <location>
        <begin position="53"/>
        <end position="249"/>
    </location>
</feature>
<dbReference type="OrthoDB" id="5290473at2"/>
<dbReference type="PANTHER" id="PTHR15162:SF7">
    <property type="entry name" value="SUCCINYLGLUTAMATE DESUCCINYLASE"/>
    <property type="match status" value="1"/>
</dbReference>
<evidence type="ECO:0000256" key="5">
    <source>
        <dbReference type="HAMAP-Rule" id="MF_00767"/>
    </source>
</evidence>
<dbReference type="GO" id="GO:0008270">
    <property type="term" value="F:zinc ion binding"/>
    <property type="evidence" value="ECO:0007669"/>
    <property type="project" value="UniProtKB-UniRule"/>
</dbReference>
<dbReference type="InterPro" id="IPR007036">
    <property type="entry name" value="Aste_AspA_hybrid_dom"/>
</dbReference>
<comment type="function">
    <text evidence="5">Transforms N(2)-succinylglutamate into succinate and glutamate.</text>
</comment>
<dbReference type="Proteomes" id="UP000198773">
    <property type="component" value="Unassembled WGS sequence"/>
</dbReference>
<dbReference type="InterPro" id="IPR055438">
    <property type="entry name" value="AstE_AspA_cat"/>
</dbReference>
<proteinExistence type="inferred from homology"/>
<feature type="binding site" evidence="5">
    <location>
        <position position="62"/>
    </location>
    <ligand>
        <name>Zn(2+)</name>
        <dbReference type="ChEBI" id="CHEBI:29105"/>
    </ligand>
</feature>
<dbReference type="NCBIfam" id="NF003706">
    <property type="entry name" value="PRK05324.1"/>
    <property type="match status" value="1"/>
</dbReference>
<feature type="active site" evidence="5">
    <location>
        <position position="224"/>
    </location>
</feature>
<reference evidence="9 10" key="1">
    <citation type="submission" date="2016-10" db="EMBL/GenBank/DDBJ databases">
        <authorList>
            <person name="de Groot N.N."/>
        </authorList>
    </citation>
    <scope>NUCLEOTIDE SEQUENCE [LARGE SCALE GENOMIC DNA]</scope>
    <source>
        <strain evidence="9 10">CGMCC 1.3430</strain>
    </source>
</reference>
<evidence type="ECO:0000259" key="8">
    <source>
        <dbReference type="Pfam" id="PF24827"/>
    </source>
</evidence>
<keyword evidence="3 5" id="KW-0378">Hydrolase</keyword>
<dbReference type="HAMAP" id="MF_00767">
    <property type="entry name" value="Arg_catab_AstE"/>
    <property type="match status" value="1"/>
</dbReference>
<dbReference type="EC" id="3.5.1.96" evidence="5 6"/>
<dbReference type="GO" id="GO:0009017">
    <property type="term" value="F:succinylglutamate desuccinylase activity"/>
    <property type="evidence" value="ECO:0007669"/>
    <property type="project" value="UniProtKB-UniRule"/>
</dbReference>
<protein>
    <recommendedName>
        <fullName evidence="5 6">Succinylglutamate desuccinylase</fullName>
        <ecNumber evidence="5 6">3.5.1.96</ecNumber>
    </recommendedName>
</protein>
<dbReference type="InterPro" id="IPR050178">
    <property type="entry name" value="AspA/AstE_fam"/>
</dbReference>
<organism evidence="9 10">
    <name type="scientific">Alkalimonas amylolytica</name>
    <dbReference type="NCBI Taxonomy" id="152573"/>
    <lineage>
        <taxon>Bacteria</taxon>
        <taxon>Pseudomonadati</taxon>
        <taxon>Pseudomonadota</taxon>
        <taxon>Gammaproteobacteria</taxon>
        <taxon>Alkalimonas</taxon>
    </lineage>
</organism>
<dbReference type="Pfam" id="PF24827">
    <property type="entry name" value="AstE_AspA_cat"/>
    <property type="match status" value="1"/>
</dbReference>
<dbReference type="PANTHER" id="PTHR15162">
    <property type="entry name" value="ASPARTOACYLASE"/>
    <property type="match status" value="1"/>
</dbReference>
<dbReference type="Gene3D" id="3.40.630.10">
    <property type="entry name" value="Zn peptidases"/>
    <property type="match status" value="1"/>
</dbReference>
<dbReference type="EMBL" id="FNRM01000002">
    <property type="protein sequence ID" value="SEA21607.1"/>
    <property type="molecule type" value="Genomic_DNA"/>
</dbReference>
<keyword evidence="1 5" id="KW-0056">Arginine metabolism</keyword>
<sequence length="345" mass="38644">MSQQWIPNDDFLRHTLNHPAGLSPCEFRLENGVTVQVWDTGVICFEPAAAGDKDIVLSCGVHGNETAPIEICAELVQDMLQQKLLPKQRTLVLIGNPAAINAGKREVEENLNRLFSGHHSKGAGLINDERKRALTLEQYVTRFYQQAPQGSRKRYLYDLHTAIRGSRFEKFAVYPFLHGKPWQKNQLEFLRACGVSTVLLMQTAASTFSYYASNTHGADAFTVELGKVRPFGQNDMSRFSEVRASLRALVADAPLATKDFAEADFQLYEVYRSIHKQTQDFKLHFADDVENFTTYPVGTLLATDGDTEYRVEKEGEALIFPNAKVAVGQRAMLMVVPRSVKGQLA</sequence>
<comment type="catalytic activity">
    <reaction evidence="5">
        <text>N-succinyl-L-glutamate + H2O = L-glutamate + succinate</text>
        <dbReference type="Rhea" id="RHEA:15169"/>
        <dbReference type="ChEBI" id="CHEBI:15377"/>
        <dbReference type="ChEBI" id="CHEBI:29985"/>
        <dbReference type="ChEBI" id="CHEBI:30031"/>
        <dbReference type="ChEBI" id="CHEBI:58763"/>
        <dbReference type="EC" id="3.5.1.96"/>
    </reaction>
</comment>
<dbReference type="PIRSF" id="PIRSF017020">
    <property type="entry name" value="AstE"/>
    <property type="match status" value="1"/>
</dbReference>
<dbReference type="Pfam" id="PF04952">
    <property type="entry name" value="AstE_AspA_hybrid"/>
    <property type="match status" value="1"/>
</dbReference>
<dbReference type="GO" id="GO:0019544">
    <property type="term" value="P:L-arginine catabolic process to L-glutamate"/>
    <property type="evidence" value="ECO:0007669"/>
    <property type="project" value="UniProtKB-UniRule"/>
</dbReference>
<evidence type="ECO:0000259" key="7">
    <source>
        <dbReference type="Pfam" id="PF04952"/>
    </source>
</evidence>
<dbReference type="AlphaFoldDB" id="A0A1H3ZD62"/>
<name>A0A1H3ZD62_ALKAM</name>
<feature type="binding site" evidence="5">
    <location>
        <position position="160"/>
    </location>
    <ligand>
        <name>Zn(2+)</name>
        <dbReference type="ChEBI" id="CHEBI:29105"/>
    </ligand>
</feature>
<keyword evidence="2 5" id="KW-0479">Metal-binding</keyword>
<comment type="pathway">
    <text evidence="5">Amino-acid degradation; L-arginine degradation via AST pathway; L-glutamate and succinate from L-arginine: step 5/5.</text>
</comment>
<dbReference type="InterPro" id="IPR016681">
    <property type="entry name" value="SuccinylGlu_desuccinylase"/>
</dbReference>
<dbReference type="NCBIfam" id="TIGR03242">
    <property type="entry name" value="arg_catab_astE"/>
    <property type="match status" value="1"/>
</dbReference>
<evidence type="ECO:0000313" key="9">
    <source>
        <dbReference type="EMBL" id="SEA21607.1"/>
    </source>
</evidence>
<feature type="binding site" evidence="5">
    <location>
        <position position="65"/>
    </location>
    <ligand>
        <name>Zn(2+)</name>
        <dbReference type="ChEBI" id="CHEBI:29105"/>
    </ligand>
</feature>
<gene>
    <name evidence="5" type="primary">astE</name>
    <name evidence="9" type="ORF">SAMN04488051_102133</name>
</gene>
<dbReference type="CDD" id="cd03855">
    <property type="entry name" value="M14_ASTE"/>
    <property type="match status" value="1"/>
</dbReference>
<dbReference type="UniPathway" id="UPA00185">
    <property type="reaction ID" value="UER00283"/>
</dbReference>
<comment type="similarity">
    <text evidence="5">Belongs to the AspA/AstE family. Succinylglutamate desuccinylase subfamily.</text>
</comment>
<feature type="domain" description="AstE/AspA barrel-sandwich hybrid" evidence="7">
    <location>
        <begin position="264"/>
        <end position="338"/>
    </location>
</feature>
<evidence type="ECO:0000256" key="1">
    <source>
        <dbReference type="ARBA" id="ARBA00022503"/>
    </source>
</evidence>
<accession>A0A1H3ZD62</accession>
<keyword evidence="4 5" id="KW-0862">Zinc</keyword>
<dbReference type="RefSeq" id="WP_091340017.1">
    <property type="nucleotide sequence ID" value="NZ_FNRM01000002.1"/>
</dbReference>
<comment type="cofactor">
    <cofactor evidence="5">
        <name>Zn(2+)</name>
        <dbReference type="ChEBI" id="CHEBI:29105"/>
    </cofactor>
    <text evidence="5">Binds 1 zinc ion per subunit.</text>
</comment>
<evidence type="ECO:0000256" key="6">
    <source>
        <dbReference type="NCBIfam" id="TIGR03242"/>
    </source>
</evidence>
<dbReference type="GO" id="GO:0016788">
    <property type="term" value="F:hydrolase activity, acting on ester bonds"/>
    <property type="evidence" value="ECO:0007669"/>
    <property type="project" value="UniProtKB-UniRule"/>
</dbReference>
<evidence type="ECO:0000256" key="3">
    <source>
        <dbReference type="ARBA" id="ARBA00022801"/>
    </source>
</evidence>
<dbReference type="SUPFAM" id="SSF53187">
    <property type="entry name" value="Zn-dependent exopeptidases"/>
    <property type="match status" value="1"/>
</dbReference>
<keyword evidence="10" id="KW-1185">Reference proteome</keyword>
<evidence type="ECO:0000256" key="4">
    <source>
        <dbReference type="ARBA" id="ARBA00022833"/>
    </source>
</evidence>
<evidence type="ECO:0000313" key="10">
    <source>
        <dbReference type="Proteomes" id="UP000198773"/>
    </source>
</evidence>
<evidence type="ECO:0000256" key="2">
    <source>
        <dbReference type="ARBA" id="ARBA00022723"/>
    </source>
</evidence>
<dbReference type="STRING" id="152573.SAMN04488051_102133"/>
<dbReference type="GO" id="GO:0019545">
    <property type="term" value="P:L-arginine catabolic process to succinate"/>
    <property type="evidence" value="ECO:0007669"/>
    <property type="project" value="UniProtKB-UniRule"/>
</dbReference>